<dbReference type="EMBL" id="SSHH01000003">
    <property type="protein sequence ID" value="TIX49743.1"/>
    <property type="molecule type" value="Genomic_DNA"/>
</dbReference>
<evidence type="ECO:0000256" key="1">
    <source>
        <dbReference type="SAM" id="MobiDB-lite"/>
    </source>
</evidence>
<feature type="signal peptide" evidence="2">
    <location>
        <begin position="1"/>
        <end position="24"/>
    </location>
</feature>
<feature type="compositionally biased region" description="Basic and acidic residues" evidence="1">
    <location>
        <begin position="496"/>
        <end position="513"/>
    </location>
</feature>
<feature type="region of interest" description="Disordered" evidence="1">
    <location>
        <begin position="489"/>
        <end position="513"/>
    </location>
</feature>
<protein>
    <submittedName>
        <fullName evidence="3">Uncharacterized protein</fullName>
    </submittedName>
</protein>
<proteinExistence type="predicted"/>
<gene>
    <name evidence="3" type="ORF">E5222_13090</name>
</gene>
<reference evidence="3 4" key="1">
    <citation type="submission" date="2019-04" db="EMBL/GenBank/DDBJ databases">
        <title>Altererythrobacter aquimixticola sp. nov., isolated from sediment of junction between the ocean and a freshwater spring.</title>
        <authorList>
            <person name="Yoon J.-H."/>
        </authorList>
    </citation>
    <scope>NUCLEOTIDE SEQUENCE [LARGE SCALE GENOMIC DNA]</scope>
    <source>
        <strain evidence="3 4">SSKS-13</strain>
    </source>
</reference>
<sequence length="576" mass="63943">MNFMIRVSFSALLLLSCSACVSHIDPGQVDYRMADSPDRQLEAGQLRSLGALERRYFPTNSGQRPFEKEDVYAINLEQVVIGQRILEGSFSGTEFGYSTFGDDAEIAILAHVFEFSGEGEQSPAGFDYSPISGTDGAPTDGSSSSGQLKLVYYSESIEPQQAFNLSNIPISPREKYNGGTIGIRLVVMEIDTGTGPLSSLMQQLAQEGRNLANDYSPSTTRVLFELGQSLFSGGQNDDILLDYVMTLNMPQSALEIGPTFRPGHYVLRRQQNRQTPMDWSKLFFDHNTGRVMQKNTASRNVDSGISGGTTDPTYVEVRDGLMLTVNIQRYPKNTQTESFALQSWDLFRQQAQQLAESNANEHSLDFLVGQYREALLTSQSERMAREVLAHWRDAKLALESYEFNAIDQNDLDNLAREGCQFDPLRIGQLRDSARRDARDALREMLNAFRIASNVTIGPEDDESGTKPFDSVSEDVVSEIARFFMPWPAQETPANRSTEERPTEAMTAEDKSPEDNFVDAQAFTDAYANANNSSALFQIAETTAKERSEQRFGGDMISCARMIEEGIIPASAVPQSS</sequence>
<evidence type="ECO:0000313" key="4">
    <source>
        <dbReference type="Proteomes" id="UP000309389"/>
    </source>
</evidence>
<dbReference type="Proteomes" id="UP000309389">
    <property type="component" value="Unassembled WGS sequence"/>
</dbReference>
<accession>A0A4T3F4V1</accession>
<feature type="chain" id="PRO_5020304104" evidence="2">
    <location>
        <begin position="25"/>
        <end position="576"/>
    </location>
</feature>
<name>A0A4T3F4V1_9SPHN</name>
<evidence type="ECO:0000313" key="3">
    <source>
        <dbReference type="EMBL" id="TIX49743.1"/>
    </source>
</evidence>
<dbReference type="RefSeq" id="WP_169053591.1">
    <property type="nucleotide sequence ID" value="NZ_SSHH01000003.1"/>
</dbReference>
<dbReference type="PROSITE" id="PS51257">
    <property type="entry name" value="PROKAR_LIPOPROTEIN"/>
    <property type="match status" value="1"/>
</dbReference>
<keyword evidence="4" id="KW-1185">Reference proteome</keyword>
<keyword evidence="2" id="KW-0732">Signal</keyword>
<evidence type="ECO:0000256" key="2">
    <source>
        <dbReference type="SAM" id="SignalP"/>
    </source>
</evidence>
<organism evidence="3 4">
    <name type="scientific">Alteraurantiacibacter aquimixticola</name>
    <dbReference type="NCBI Taxonomy" id="2489173"/>
    <lineage>
        <taxon>Bacteria</taxon>
        <taxon>Pseudomonadati</taxon>
        <taxon>Pseudomonadota</taxon>
        <taxon>Alphaproteobacteria</taxon>
        <taxon>Sphingomonadales</taxon>
        <taxon>Erythrobacteraceae</taxon>
        <taxon>Alteraurantiacibacter</taxon>
    </lineage>
</organism>
<feature type="region of interest" description="Disordered" evidence="1">
    <location>
        <begin position="124"/>
        <end position="143"/>
    </location>
</feature>
<dbReference type="AlphaFoldDB" id="A0A4T3F4V1"/>
<comment type="caution">
    <text evidence="3">The sequence shown here is derived from an EMBL/GenBank/DDBJ whole genome shotgun (WGS) entry which is preliminary data.</text>
</comment>